<dbReference type="PANTHER" id="PTHR10211:SF0">
    <property type="entry name" value="DEOXYRIBODIPYRIMIDINE PHOTO-LYASE"/>
    <property type="match status" value="1"/>
</dbReference>
<name>A0AAU9RFI8_THLAR</name>
<organism evidence="15 16">
    <name type="scientific">Thlaspi arvense</name>
    <name type="common">Field penny-cress</name>
    <dbReference type="NCBI Taxonomy" id="13288"/>
    <lineage>
        <taxon>Eukaryota</taxon>
        <taxon>Viridiplantae</taxon>
        <taxon>Streptophyta</taxon>
        <taxon>Embryophyta</taxon>
        <taxon>Tracheophyta</taxon>
        <taxon>Spermatophyta</taxon>
        <taxon>Magnoliopsida</taxon>
        <taxon>eudicotyledons</taxon>
        <taxon>Gunneridae</taxon>
        <taxon>Pentapetalae</taxon>
        <taxon>rosids</taxon>
        <taxon>malvids</taxon>
        <taxon>Brassicales</taxon>
        <taxon>Brassicaceae</taxon>
        <taxon>Thlaspideae</taxon>
        <taxon>Thlaspi</taxon>
    </lineage>
</organism>
<dbReference type="InterPro" id="IPR036155">
    <property type="entry name" value="Crypto/Photolyase_N_sf"/>
</dbReference>
<keyword evidence="10" id="KW-0456">Lyase</keyword>
<dbReference type="InterPro" id="IPR052219">
    <property type="entry name" value="Photolyase_Class-2"/>
</dbReference>
<dbReference type="PROSITE" id="PS01084">
    <property type="entry name" value="DNA_PHOTOLYASES_2_2"/>
    <property type="match status" value="1"/>
</dbReference>
<dbReference type="Gene3D" id="3.40.50.620">
    <property type="entry name" value="HUPs"/>
    <property type="match status" value="1"/>
</dbReference>
<evidence type="ECO:0000256" key="2">
    <source>
        <dbReference type="ARBA" id="ARBA00006409"/>
    </source>
</evidence>
<dbReference type="InterPro" id="IPR006050">
    <property type="entry name" value="DNA_photolyase_N"/>
</dbReference>
<comment type="similarity">
    <text evidence="2">Belongs to the DNA photolyase class-2 family.</text>
</comment>
<feature type="domain" description="Photolyase/cryptochrome alpha/beta" evidence="14">
    <location>
        <begin position="28"/>
        <end position="160"/>
    </location>
</feature>
<dbReference type="InterPro" id="IPR036134">
    <property type="entry name" value="Crypto/Photolyase_FAD-like_sf"/>
</dbReference>
<dbReference type="Gene3D" id="1.25.40.80">
    <property type="match status" value="1"/>
</dbReference>
<dbReference type="InterPro" id="IPR014729">
    <property type="entry name" value="Rossmann-like_a/b/a_fold"/>
</dbReference>
<proteinExistence type="inferred from homology"/>
<dbReference type="FunFam" id="1.25.40.80:FF:000004">
    <property type="entry name" value="Deoxyribodipyrimidine photolyase"/>
    <property type="match status" value="1"/>
</dbReference>
<dbReference type="Gene3D" id="1.10.579.10">
    <property type="entry name" value="DNA Cyclobutane Dipyrimidine Photolyase, subunit A, domain 3"/>
    <property type="match status" value="1"/>
</dbReference>
<evidence type="ECO:0000256" key="3">
    <source>
        <dbReference type="ARBA" id="ARBA00013149"/>
    </source>
</evidence>
<evidence type="ECO:0000256" key="11">
    <source>
        <dbReference type="ARBA" id="ARBA00031671"/>
    </source>
</evidence>
<keyword evidence="6" id="KW-0227">DNA damage</keyword>
<evidence type="ECO:0000256" key="5">
    <source>
        <dbReference type="ARBA" id="ARBA00022630"/>
    </source>
</evidence>
<keyword evidence="5" id="KW-0285">Flavoprotein</keyword>
<evidence type="ECO:0000256" key="4">
    <source>
        <dbReference type="ARBA" id="ARBA00014046"/>
    </source>
</evidence>
<dbReference type="NCBIfam" id="TIGR00591">
    <property type="entry name" value="phr2"/>
    <property type="match status" value="1"/>
</dbReference>
<comment type="function">
    <text evidence="13">Involved in repair of UV radiation-induced DNA damage. Catalyzes the light-dependent monomerization (300-600 nm) of cyclobutylpyrimidine dimers (CPDs), which are formed between adjacent bases on the same DNA strand upon exposure to ultraviolet radiation. Required for plant survival in the presence of UV-B light. Not involved in the repair of (6-4) photoproducts.</text>
</comment>
<comment type="cofactor">
    <cofactor evidence="1">
        <name>FAD</name>
        <dbReference type="ChEBI" id="CHEBI:57692"/>
    </cofactor>
</comment>
<dbReference type="GO" id="GO:0009650">
    <property type="term" value="P:UV protection"/>
    <property type="evidence" value="ECO:0007669"/>
    <property type="project" value="UniProtKB-ARBA"/>
</dbReference>
<keyword evidence="16" id="KW-1185">Reference proteome</keyword>
<keyword evidence="8" id="KW-0238">DNA-binding</keyword>
<evidence type="ECO:0000256" key="1">
    <source>
        <dbReference type="ARBA" id="ARBA00001974"/>
    </source>
</evidence>
<dbReference type="AlphaFoldDB" id="A0AAU9RFI8"/>
<evidence type="ECO:0000256" key="9">
    <source>
        <dbReference type="ARBA" id="ARBA00023204"/>
    </source>
</evidence>
<accession>A0AAU9RFI8</accession>
<dbReference type="InterPro" id="IPR032673">
    <property type="entry name" value="DNA_photolyase_2_CS"/>
</dbReference>
<keyword evidence="9" id="KW-0234">DNA repair</keyword>
<dbReference type="SUPFAM" id="SSF48173">
    <property type="entry name" value="Cryptochrome/photolyase FAD-binding domain"/>
    <property type="match status" value="1"/>
</dbReference>
<evidence type="ECO:0000256" key="8">
    <source>
        <dbReference type="ARBA" id="ARBA00023125"/>
    </source>
</evidence>
<dbReference type="PANTHER" id="PTHR10211">
    <property type="entry name" value="DEOXYRIBODIPYRIMIDINE PHOTOLYASE"/>
    <property type="match status" value="1"/>
</dbReference>
<protein>
    <recommendedName>
        <fullName evidence="4">Deoxyribodipyrimidine photo-lyase</fullName>
        <ecNumber evidence="3">4.1.99.3</ecNumber>
    </recommendedName>
    <alternativeName>
        <fullName evidence="11">DNA photolyase</fullName>
    </alternativeName>
</protein>
<dbReference type="PROSITE" id="PS51645">
    <property type="entry name" value="PHR_CRY_ALPHA_BETA"/>
    <property type="match status" value="1"/>
</dbReference>
<dbReference type="FunFam" id="1.10.579.10:FF:000002">
    <property type="entry name" value="Deoxyribodipyrimidine photolyase"/>
    <property type="match status" value="1"/>
</dbReference>
<dbReference type="Proteomes" id="UP000836841">
    <property type="component" value="Chromosome 1"/>
</dbReference>
<evidence type="ECO:0000256" key="13">
    <source>
        <dbReference type="ARBA" id="ARBA00055119"/>
    </source>
</evidence>
<gene>
    <name evidence="15" type="ORF">TAV2_LOCUS552</name>
</gene>
<evidence type="ECO:0000313" key="15">
    <source>
        <dbReference type="EMBL" id="CAH2038127.1"/>
    </source>
</evidence>
<dbReference type="GO" id="GO:0003904">
    <property type="term" value="F:deoxyribodipyrimidine photo-lyase activity"/>
    <property type="evidence" value="ECO:0007669"/>
    <property type="project" value="UniProtKB-EC"/>
</dbReference>
<sequence>MASTISVQPGRIRVLKEGTWRPSDQTVGPVVYWMFRDQRLRDNWALIHAVDLANRTNAPVAVVFNLFDQFLGAKARQLGFMLKGLRQLHRQIDSLQIPFFLLQGDAKDTIPNFITECGASHLVTDFSPLREIRSCKDEVFKRASDSLAIHEVDAHNIVPMWAASSKLEYSARTIRGKINKLLPEYLTEFPKLEPPKKKWTGMMDKLVDWDSLIDKVVREGAEVPEIEWCVPGEDAGMEVLMGSKDGFLTKRLKNYSTDRNNPVKPKALSGLSPYLHFGQISAQRCAVEARKVRSAYPQAVDTFLEEMIVRRELSDNFCYYQPHYDSLMGAWEWARKSLMDHASDKREHIYSLEQLEKGQTADHLWNASQMYWAKKILEWTKGPEEALSISIYLNNKYEIDGRDPSGYVGCMWSICGVHDQGWKERPVFGKIRYMNYAGCKRKFNVDSYISYVKSLVSVTKKKRKAEEQLTRDSVSPKLNSV</sequence>
<evidence type="ECO:0000256" key="12">
    <source>
        <dbReference type="ARBA" id="ARBA00033999"/>
    </source>
</evidence>
<dbReference type="PROSITE" id="PS01083">
    <property type="entry name" value="DNA_PHOTOLYASES_2_1"/>
    <property type="match status" value="1"/>
</dbReference>
<reference evidence="15 16" key="1">
    <citation type="submission" date="2022-03" db="EMBL/GenBank/DDBJ databases">
        <authorList>
            <person name="Nunn A."/>
            <person name="Chopra R."/>
            <person name="Nunn A."/>
            <person name="Contreras Garrido A."/>
        </authorList>
    </citation>
    <scope>NUCLEOTIDE SEQUENCE [LARGE SCALE GENOMIC DNA]</scope>
</reference>
<dbReference type="Pfam" id="PF00875">
    <property type="entry name" value="DNA_photolyase"/>
    <property type="match status" value="1"/>
</dbReference>
<dbReference type="FunFam" id="3.40.50.620:FF:000110">
    <property type="entry name" value="Deoxyribodipyrimidine photolyase"/>
    <property type="match status" value="1"/>
</dbReference>
<evidence type="ECO:0000259" key="14">
    <source>
        <dbReference type="PROSITE" id="PS51645"/>
    </source>
</evidence>
<dbReference type="SUPFAM" id="SSF52425">
    <property type="entry name" value="Cryptochrome/photolyase, N-terminal domain"/>
    <property type="match status" value="1"/>
</dbReference>
<dbReference type="GO" id="GO:0000719">
    <property type="term" value="P:photoreactive repair"/>
    <property type="evidence" value="ECO:0007669"/>
    <property type="project" value="TreeGrafter"/>
</dbReference>
<evidence type="ECO:0000313" key="16">
    <source>
        <dbReference type="Proteomes" id="UP000836841"/>
    </source>
</evidence>
<keyword evidence="7" id="KW-0274">FAD</keyword>
<evidence type="ECO:0000256" key="6">
    <source>
        <dbReference type="ARBA" id="ARBA00022763"/>
    </source>
</evidence>
<dbReference type="EC" id="4.1.99.3" evidence="3"/>
<evidence type="ECO:0000256" key="7">
    <source>
        <dbReference type="ARBA" id="ARBA00022827"/>
    </source>
</evidence>
<dbReference type="GO" id="GO:0003677">
    <property type="term" value="F:DNA binding"/>
    <property type="evidence" value="ECO:0007669"/>
    <property type="project" value="UniProtKB-KW"/>
</dbReference>
<comment type="catalytic activity">
    <reaction evidence="12">
        <text>cyclobutadipyrimidine (in DNA) = 2 pyrimidine residues (in DNA).</text>
        <dbReference type="EC" id="4.1.99.3"/>
    </reaction>
</comment>
<dbReference type="EMBL" id="OU466857">
    <property type="protein sequence ID" value="CAH2038127.1"/>
    <property type="molecule type" value="Genomic_DNA"/>
</dbReference>
<evidence type="ECO:0000256" key="10">
    <source>
        <dbReference type="ARBA" id="ARBA00023239"/>
    </source>
</evidence>
<dbReference type="InterPro" id="IPR008148">
    <property type="entry name" value="DNA_photolyase_2"/>
</dbReference>